<protein>
    <submittedName>
        <fullName evidence="1">Uncharacterized protein</fullName>
    </submittedName>
</protein>
<evidence type="ECO:0000313" key="2">
    <source>
        <dbReference type="Proteomes" id="UP001163603"/>
    </source>
</evidence>
<dbReference type="Proteomes" id="UP001163603">
    <property type="component" value="Chromosome 5"/>
</dbReference>
<gene>
    <name evidence="1" type="ORF">Pint_28380</name>
</gene>
<name>A0ACC0YS39_9ROSI</name>
<keyword evidence="2" id="KW-1185">Reference proteome</keyword>
<organism evidence="1 2">
    <name type="scientific">Pistacia integerrima</name>
    <dbReference type="NCBI Taxonomy" id="434235"/>
    <lineage>
        <taxon>Eukaryota</taxon>
        <taxon>Viridiplantae</taxon>
        <taxon>Streptophyta</taxon>
        <taxon>Embryophyta</taxon>
        <taxon>Tracheophyta</taxon>
        <taxon>Spermatophyta</taxon>
        <taxon>Magnoliopsida</taxon>
        <taxon>eudicotyledons</taxon>
        <taxon>Gunneridae</taxon>
        <taxon>Pentapetalae</taxon>
        <taxon>rosids</taxon>
        <taxon>malvids</taxon>
        <taxon>Sapindales</taxon>
        <taxon>Anacardiaceae</taxon>
        <taxon>Pistacia</taxon>
    </lineage>
</organism>
<proteinExistence type="predicted"/>
<evidence type="ECO:0000313" key="1">
    <source>
        <dbReference type="EMBL" id="KAJ0040510.1"/>
    </source>
</evidence>
<reference evidence="2" key="1">
    <citation type="journal article" date="2023" name="G3 (Bethesda)">
        <title>Genome assembly and association tests identify interacting loci associated with vigor, precocity, and sex in interspecific pistachio rootstocks.</title>
        <authorList>
            <person name="Palmer W."/>
            <person name="Jacygrad E."/>
            <person name="Sagayaradj S."/>
            <person name="Cavanaugh K."/>
            <person name="Han R."/>
            <person name="Bertier L."/>
            <person name="Beede B."/>
            <person name="Kafkas S."/>
            <person name="Golino D."/>
            <person name="Preece J."/>
            <person name="Michelmore R."/>
        </authorList>
    </citation>
    <scope>NUCLEOTIDE SEQUENCE [LARGE SCALE GENOMIC DNA]</scope>
</reference>
<sequence>MSVSVSENFGIHGATRSPTLANQGYHVVAPDLRGYGDSDSPLSPSSYTLLHLVGDLVGLLDHFGAQQAFIVGHDWGAVAGWYLSLFRPERVKGFVSFCVPFFPRDPNTRSLESCVKLFGDGFYICQFQTGNLIAPMGMEIIDYLETPANLPLNWELLPAWEGSKVTVPTKFIVGDKDIGFEINGIRQYVTGDFKNFVPNLEVVILDGGHHFIQQEKPEAVSEEILSFLRKFD</sequence>
<comment type="caution">
    <text evidence="1">The sequence shown here is derived from an EMBL/GenBank/DDBJ whole genome shotgun (WGS) entry which is preliminary data.</text>
</comment>
<accession>A0ACC0YS39</accession>
<dbReference type="EMBL" id="CM047740">
    <property type="protein sequence ID" value="KAJ0040510.1"/>
    <property type="molecule type" value="Genomic_DNA"/>
</dbReference>